<evidence type="ECO:0000313" key="1">
    <source>
        <dbReference type="EnsemblPlants" id="AET3Gv20548800.16"/>
    </source>
</evidence>
<organism evidence="1 2">
    <name type="scientific">Aegilops tauschii subsp. strangulata</name>
    <name type="common">Goatgrass</name>
    <dbReference type="NCBI Taxonomy" id="200361"/>
    <lineage>
        <taxon>Eukaryota</taxon>
        <taxon>Viridiplantae</taxon>
        <taxon>Streptophyta</taxon>
        <taxon>Embryophyta</taxon>
        <taxon>Tracheophyta</taxon>
        <taxon>Spermatophyta</taxon>
        <taxon>Magnoliopsida</taxon>
        <taxon>Liliopsida</taxon>
        <taxon>Poales</taxon>
        <taxon>Poaceae</taxon>
        <taxon>BOP clade</taxon>
        <taxon>Pooideae</taxon>
        <taxon>Triticodae</taxon>
        <taxon>Triticeae</taxon>
        <taxon>Triticinae</taxon>
        <taxon>Aegilops</taxon>
    </lineage>
</organism>
<dbReference type="Proteomes" id="UP000015105">
    <property type="component" value="Chromosome 3D"/>
</dbReference>
<dbReference type="EnsemblPlants" id="AET3Gv20548800.16">
    <property type="protein sequence ID" value="AET3Gv20548800.16"/>
    <property type="gene ID" value="AET3Gv20548800"/>
</dbReference>
<name>A0A453F2F8_AEGTS</name>
<protein>
    <submittedName>
        <fullName evidence="1">Uncharacterized protein</fullName>
    </submittedName>
</protein>
<keyword evidence="2" id="KW-1185">Reference proteome</keyword>
<dbReference type="AlphaFoldDB" id="A0A453F2F8"/>
<reference evidence="2" key="2">
    <citation type="journal article" date="2017" name="Nat. Plants">
        <title>The Aegilops tauschii genome reveals multiple impacts of transposons.</title>
        <authorList>
            <person name="Zhao G."/>
            <person name="Zou C."/>
            <person name="Li K."/>
            <person name="Wang K."/>
            <person name="Li T."/>
            <person name="Gao L."/>
            <person name="Zhang X."/>
            <person name="Wang H."/>
            <person name="Yang Z."/>
            <person name="Liu X."/>
            <person name="Jiang W."/>
            <person name="Mao L."/>
            <person name="Kong X."/>
            <person name="Jiao Y."/>
            <person name="Jia J."/>
        </authorList>
    </citation>
    <scope>NUCLEOTIDE SEQUENCE [LARGE SCALE GENOMIC DNA]</scope>
    <source>
        <strain evidence="2">cv. AL8/78</strain>
    </source>
</reference>
<reference evidence="1" key="4">
    <citation type="submission" date="2019-03" db="UniProtKB">
        <authorList>
            <consortium name="EnsemblPlants"/>
        </authorList>
    </citation>
    <scope>IDENTIFICATION</scope>
</reference>
<dbReference type="Gramene" id="AET3Gv20548800.16">
    <property type="protein sequence ID" value="AET3Gv20548800.16"/>
    <property type="gene ID" value="AET3Gv20548800"/>
</dbReference>
<reference evidence="1" key="5">
    <citation type="journal article" date="2021" name="G3 (Bethesda)">
        <title>Aegilops tauschii genome assembly Aet v5.0 features greater sequence contiguity and improved annotation.</title>
        <authorList>
            <person name="Wang L."/>
            <person name="Zhu T."/>
            <person name="Rodriguez J.C."/>
            <person name="Deal K.R."/>
            <person name="Dubcovsky J."/>
            <person name="McGuire P.E."/>
            <person name="Lux T."/>
            <person name="Spannagl M."/>
            <person name="Mayer K.F.X."/>
            <person name="Baldrich P."/>
            <person name="Meyers B.C."/>
            <person name="Huo N."/>
            <person name="Gu Y.Q."/>
            <person name="Zhou H."/>
            <person name="Devos K.M."/>
            <person name="Bennetzen J.L."/>
            <person name="Unver T."/>
            <person name="Budak H."/>
            <person name="Gulick P.J."/>
            <person name="Galiba G."/>
            <person name="Kalapos B."/>
            <person name="Nelson D.R."/>
            <person name="Li P."/>
            <person name="You F.M."/>
            <person name="Luo M.C."/>
            <person name="Dvorak J."/>
        </authorList>
    </citation>
    <scope>NUCLEOTIDE SEQUENCE [LARGE SCALE GENOMIC DNA]</scope>
    <source>
        <strain evidence="1">cv. AL8/78</strain>
    </source>
</reference>
<proteinExistence type="predicted"/>
<sequence>RDKGYDGVVLESWSRWAAYGVLDDPELRQLVVVVVLLLEEISFIYLRSTSHLCNGMTKVQSIFLYIRIKV</sequence>
<reference evidence="1" key="3">
    <citation type="journal article" date="2017" name="Nature">
        <title>Genome sequence of the progenitor of the wheat D genome Aegilops tauschii.</title>
        <authorList>
            <person name="Luo M.C."/>
            <person name="Gu Y.Q."/>
            <person name="Puiu D."/>
            <person name="Wang H."/>
            <person name="Twardziok S.O."/>
            <person name="Deal K.R."/>
            <person name="Huo N."/>
            <person name="Zhu T."/>
            <person name="Wang L."/>
            <person name="Wang Y."/>
            <person name="McGuire P.E."/>
            <person name="Liu S."/>
            <person name="Long H."/>
            <person name="Ramasamy R.K."/>
            <person name="Rodriguez J.C."/>
            <person name="Van S.L."/>
            <person name="Yuan L."/>
            <person name="Wang Z."/>
            <person name="Xia Z."/>
            <person name="Xiao L."/>
            <person name="Anderson O.D."/>
            <person name="Ouyang S."/>
            <person name="Liang Y."/>
            <person name="Zimin A.V."/>
            <person name="Pertea G."/>
            <person name="Qi P."/>
            <person name="Bennetzen J.L."/>
            <person name="Dai X."/>
            <person name="Dawson M.W."/>
            <person name="Muller H.G."/>
            <person name="Kugler K."/>
            <person name="Rivarola-Duarte L."/>
            <person name="Spannagl M."/>
            <person name="Mayer K.F.X."/>
            <person name="Lu F.H."/>
            <person name="Bevan M.W."/>
            <person name="Leroy P."/>
            <person name="Li P."/>
            <person name="You F.M."/>
            <person name="Sun Q."/>
            <person name="Liu Z."/>
            <person name="Lyons E."/>
            <person name="Wicker T."/>
            <person name="Salzberg S.L."/>
            <person name="Devos K.M."/>
            <person name="Dvorak J."/>
        </authorList>
    </citation>
    <scope>NUCLEOTIDE SEQUENCE [LARGE SCALE GENOMIC DNA]</scope>
    <source>
        <strain evidence="1">cv. AL8/78</strain>
    </source>
</reference>
<accession>A0A453F2F8</accession>
<reference evidence="2" key="1">
    <citation type="journal article" date="2014" name="Science">
        <title>Ancient hybridizations among the ancestral genomes of bread wheat.</title>
        <authorList>
            <consortium name="International Wheat Genome Sequencing Consortium,"/>
            <person name="Marcussen T."/>
            <person name="Sandve S.R."/>
            <person name="Heier L."/>
            <person name="Spannagl M."/>
            <person name="Pfeifer M."/>
            <person name="Jakobsen K.S."/>
            <person name="Wulff B.B."/>
            <person name="Steuernagel B."/>
            <person name="Mayer K.F."/>
            <person name="Olsen O.A."/>
        </authorList>
    </citation>
    <scope>NUCLEOTIDE SEQUENCE [LARGE SCALE GENOMIC DNA]</scope>
    <source>
        <strain evidence="2">cv. AL8/78</strain>
    </source>
</reference>
<evidence type="ECO:0000313" key="2">
    <source>
        <dbReference type="Proteomes" id="UP000015105"/>
    </source>
</evidence>